<dbReference type="Proteomes" id="UP001151760">
    <property type="component" value="Unassembled WGS sequence"/>
</dbReference>
<name>A0ABQ5GRD5_9ASTR</name>
<dbReference type="InterPro" id="IPR021109">
    <property type="entry name" value="Peptidase_aspartic_dom_sf"/>
</dbReference>
<accession>A0ABQ5GRD5</accession>
<dbReference type="EMBL" id="BQNB010018701">
    <property type="protein sequence ID" value="GJT77318.1"/>
    <property type="molecule type" value="Genomic_DNA"/>
</dbReference>
<keyword evidence="1" id="KW-0808">Transferase</keyword>
<comment type="caution">
    <text evidence="1">The sequence shown here is derived from an EMBL/GenBank/DDBJ whole genome shotgun (WGS) entry which is preliminary data.</text>
</comment>
<sequence>MDSVLPGVITARRLAIWPRHYKKDCPKLKNNNRGNQVGNGGATTRAYVVGNAGKTRMPMSFVSTAFSSLIDIVLTALDHDYDIELADGKIIEVSTIIRGCSLNFLNHPFNIDLIPIELGSFDVIIRMDWLIKYHAVIVCDEKIVRIPFENEILIVCGNGNNNGHESRYDVDKTEGEAIERNGNILASRFLLKYFRRIAGYYTNRQVEFHNPFDNWTVVPLALRRPYRLAPSRCKEFSNNCRELSAKDL</sequence>
<dbReference type="Gene3D" id="2.40.70.10">
    <property type="entry name" value="Acid Proteases"/>
    <property type="match status" value="1"/>
</dbReference>
<dbReference type="GO" id="GO:0003964">
    <property type="term" value="F:RNA-directed DNA polymerase activity"/>
    <property type="evidence" value="ECO:0007669"/>
    <property type="project" value="UniProtKB-KW"/>
</dbReference>
<organism evidence="1 2">
    <name type="scientific">Tanacetum coccineum</name>
    <dbReference type="NCBI Taxonomy" id="301880"/>
    <lineage>
        <taxon>Eukaryota</taxon>
        <taxon>Viridiplantae</taxon>
        <taxon>Streptophyta</taxon>
        <taxon>Embryophyta</taxon>
        <taxon>Tracheophyta</taxon>
        <taxon>Spermatophyta</taxon>
        <taxon>Magnoliopsida</taxon>
        <taxon>eudicotyledons</taxon>
        <taxon>Gunneridae</taxon>
        <taxon>Pentapetalae</taxon>
        <taxon>asterids</taxon>
        <taxon>campanulids</taxon>
        <taxon>Asterales</taxon>
        <taxon>Asteraceae</taxon>
        <taxon>Asteroideae</taxon>
        <taxon>Anthemideae</taxon>
        <taxon>Anthemidinae</taxon>
        <taxon>Tanacetum</taxon>
    </lineage>
</organism>
<dbReference type="PANTHER" id="PTHR15503:SF45">
    <property type="entry name" value="RNA-DIRECTED DNA POLYMERASE HOMOLOG"/>
    <property type="match status" value="1"/>
</dbReference>
<proteinExistence type="predicted"/>
<reference evidence="1" key="2">
    <citation type="submission" date="2022-01" db="EMBL/GenBank/DDBJ databases">
        <authorList>
            <person name="Yamashiro T."/>
            <person name="Shiraishi A."/>
            <person name="Satake H."/>
            <person name="Nakayama K."/>
        </authorList>
    </citation>
    <scope>NUCLEOTIDE SEQUENCE</scope>
</reference>
<evidence type="ECO:0000313" key="2">
    <source>
        <dbReference type="Proteomes" id="UP001151760"/>
    </source>
</evidence>
<protein>
    <submittedName>
        <fullName evidence="1">Reverse transcriptase domain-containing protein</fullName>
    </submittedName>
</protein>
<dbReference type="PANTHER" id="PTHR15503">
    <property type="entry name" value="LDOC1 RELATED"/>
    <property type="match status" value="1"/>
</dbReference>
<gene>
    <name evidence="1" type="ORF">Tco_1044043</name>
</gene>
<keyword evidence="2" id="KW-1185">Reference proteome</keyword>
<dbReference type="CDD" id="cd00303">
    <property type="entry name" value="retropepsin_like"/>
    <property type="match status" value="1"/>
</dbReference>
<evidence type="ECO:0000313" key="1">
    <source>
        <dbReference type="EMBL" id="GJT77318.1"/>
    </source>
</evidence>
<dbReference type="InterPro" id="IPR032567">
    <property type="entry name" value="RTL1-rel"/>
</dbReference>
<reference evidence="1" key="1">
    <citation type="journal article" date="2022" name="Int. J. Mol. Sci.">
        <title>Draft Genome of Tanacetum Coccineum: Genomic Comparison of Closely Related Tanacetum-Family Plants.</title>
        <authorList>
            <person name="Yamashiro T."/>
            <person name="Shiraishi A."/>
            <person name="Nakayama K."/>
            <person name="Satake H."/>
        </authorList>
    </citation>
    <scope>NUCLEOTIDE SEQUENCE</scope>
</reference>
<keyword evidence="1" id="KW-0548">Nucleotidyltransferase</keyword>
<keyword evidence="1" id="KW-0695">RNA-directed DNA polymerase</keyword>
<dbReference type="Pfam" id="PF08284">
    <property type="entry name" value="RVP_2"/>
    <property type="match status" value="1"/>
</dbReference>